<name>A0A8S1L0J0_9CILI</name>
<accession>A0A8S1L0J0</accession>
<protein>
    <submittedName>
        <fullName evidence="1">Uncharacterized protein</fullName>
    </submittedName>
</protein>
<comment type="caution">
    <text evidence="1">The sequence shown here is derived from an EMBL/GenBank/DDBJ whole genome shotgun (WGS) entry which is preliminary data.</text>
</comment>
<dbReference type="EMBL" id="CAJJDN010000010">
    <property type="protein sequence ID" value="CAD8056404.1"/>
    <property type="molecule type" value="Genomic_DNA"/>
</dbReference>
<evidence type="ECO:0000313" key="2">
    <source>
        <dbReference type="Proteomes" id="UP000692954"/>
    </source>
</evidence>
<dbReference type="OrthoDB" id="10315370at2759"/>
<proteinExistence type="predicted"/>
<dbReference type="Proteomes" id="UP000692954">
    <property type="component" value="Unassembled WGS sequence"/>
</dbReference>
<evidence type="ECO:0000313" key="1">
    <source>
        <dbReference type="EMBL" id="CAD8056404.1"/>
    </source>
</evidence>
<dbReference type="AlphaFoldDB" id="A0A8S1L0J0"/>
<sequence length="289" mass="34057">MKQLDSHLPSAIHSRRILTQFTAALDISRINLQSRSQVRCKTEGTILKTDHGTCTTEDEFLPIFGSVDLWSILGQKDFYFTQSPIEIKLLQQAENEINMTFMDIQTMNAEIERGYITKKGQLHFKQTQLLKQTKLLYITPKQSQQCIYICLIQGIQSNLEVQQNFKKFLLNVWRCETRKLCAGCYFEFIHILVWDYIKQQTWIISGQDLDLQHIRSCQNFSNSNTLYRGKKVRRILFNSNENQMKVKNLSQKQSFHQQKLVIEDKINFVMDFIKPIIQEKDHQNQVLIE</sequence>
<organism evidence="1 2">
    <name type="scientific">Paramecium sonneborni</name>
    <dbReference type="NCBI Taxonomy" id="65129"/>
    <lineage>
        <taxon>Eukaryota</taxon>
        <taxon>Sar</taxon>
        <taxon>Alveolata</taxon>
        <taxon>Ciliophora</taxon>
        <taxon>Intramacronucleata</taxon>
        <taxon>Oligohymenophorea</taxon>
        <taxon>Peniculida</taxon>
        <taxon>Parameciidae</taxon>
        <taxon>Paramecium</taxon>
    </lineage>
</organism>
<reference evidence="1" key="1">
    <citation type="submission" date="2021-01" db="EMBL/GenBank/DDBJ databases">
        <authorList>
            <consortium name="Genoscope - CEA"/>
            <person name="William W."/>
        </authorList>
    </citation>
    <scope>NUCLEOTIDE SEQUENCE</scope>
</reference>
<keyword evidence="2" id="KW-1185">Reference proteome</keyword>
<gene>
    <name evidence="1" type="ORF">PSON_ATCC_30995.1.T0100221</name>
</gene>